<dbReference type="Proteomes" id="UP001152803">
    <property type="component" value="Unassembled WGS sequence"/>
</dbReference>
<dbReference type="EMBL" id="JAFJMO010000006">
    <property type="protein sequence ID" value="KAJ8274029.1"/>
    <property type="molecule type" value="Genomic_DNA"/>
</dbReference>
<feature type="region of interest" description="Disordered" evidence="1">
    <location>
        <begin position="1"/>
        <end position="75"/>
    </location>
</feature>
<evidence type="ECO:0000256" key="1">
    <source>
        <dbReference type="SAM" id="MobiDB-lite"/>
    </source>
</evidence>
<dbReference type="AlphaFoldDB" id="A0A9Q1DK82"/>
<comment type="caution">
    <text evidence="3">The sequence shown here is derived from an EMBL/GenBank/DDBJ whole genome shotgun (WGS) entry which is preliminary data.</text>
</comment>
<feature type="compositionally biased region" description="Low complexity" evidence="1">
    <location>
        <begin position="235"/>
        <end position="246"/>
    </location>
</feature>
<dbReference type="Pfam" id="PF12885">
    <property type="entry name" value="TORC_M"/>
    <property type="match status" value="1"/>
</dbReference>
<proteinExistence type="predicted"/>
<evidence type="ECO:0000313" key="4">
    <source>
        <dbReference type="Proteomes" id="UP001152803"/>
    </source>
</evidence>
<protein>
    <recommendedName>
        <fullName evidence="2">Transducer of regulated CREB activity middle domain-containing protein</fullName>
    </recommendedName>
</protein>
<gene>
    <name evidence="3" type="ORF">COCON_G00086540</name>
</gene>
<name>A0A9Q1DK82_CONCO</name>
<dbReference type="GO" id="GO:0005634">
    <property type="term" value="C:nucleus"/>
    <property type="evidence" value="ECO:0007669"/>
    <property type="project" value="InterPro"/>
</dbReference>
<reference evidence="3" key="1">
    <citation type="journal article" date="2023" name="Science">
        <title>Genome structures resolve the early diversification of teleost fishes.</title>
        <authorList>
            <person name="Parey E."/>
            <person name="Louis A."/>
            <person name="Montfort J."/>
            <person name="Bouchez O."/>
            <person name="Roques C."/>
            <person name="Iampietro C."/>
            <person name="Lluch J."/>
            <person name="Castinel A."/>
            <person name="Donnadieu C."/>
            <person name="Desvignes T."/>
            <person name="Floi Bucao C."/>
            <person name="Jouanno E."/>
            <person name="Wen M."/>
            <person name="Mejri S."/>
            <person name="Dirks R."/>
            <person name="Jansen H."/>
            <person name="Henkel C."/>
            <person name="Chen W.J."/>
            <person name="Zahm M."/>
            <person name="Cabau C."/>
            <person name="Klopp C."/>
            <person name="Thompson A.W."/>
            <person name="Robinson-Rechavi M."/>
            <person name="Braasch I."/>
            <person name="Lecointre G."/>
            <person name="Bobe J."/>
            <person name="Postlethwait J.H."/>
            <person name="Berthelot C."/>
            <person name="Roest Crollius H."/>
            <person name="Guiguen Y."/>
        </authorList>
    </citation>
    <scope>NUCLEOTIDE SEQUENCE</scope>
    <source>
        <strain evidence="3">Concon-B</strain>
    </source>
</reference>
<keyword evidence="4" id="KW-1185">Reference proteome</keyword>
<dbReference type="PANTHER" id="PTHR13589">
    <property type="entry name" value="CREB-REGULATED TRANSCRIPTION COACTIVATOR"/>
    <property type="match status" value="1"/>
</dbReference>
<feature type="compositionally biased region" description="Polar residues" evidence="1">
    <location>
        <begin position="126"/>
        <end position="143"/>
    </location>
</feature>
<feature type="domain" description="Transducer of regulated CREB activity middle" evidence="2">
    <location>
        <begin position="13"/>
        <end position="135"/>
    </location>
</feature>
<dbReference type="InterPro" id="IPR024786">
    <property type="entry name" value="TORC"/>
</dbReference>
<feature type="compositionally biased region" description="Low complexity" evidence="1">
    <location>
        <begin position="172"/>
        <end position="186"/>
    </location>
</feature>
<dbReference type="InterPro" id="IPR024784">
    <property type="entry name" value="TORC_M"/>
</dbReference>
<sequence>MYLSPSPETSWRRTNSDSALHQSTLNPTSQDGLTGGSQELQPKRVLLLTVPGGGGVGSEADEDGQQQNVTSRPCKVPGINIFPSLDQETNTLIPANHNTGGSLPDLTSIQFPPPLPTPLDPEDTATCPTLSATPTHLGLTSINPGIHPQPHPGLHPQLHPGGHDGPHRRPRQPAQHPAAGIQYPRQHPQHPPHSEGRDPAQPVEGAERCSVDGRQLRRPRPVPIGRAEDGPPDPGRAADGPRAGPG</sequence>
<evidence type="ECO:0000259" key="2">
    <source>
        <dbReference type="Pfam" id="PF12885"/>
    </source>
</evidence>
<feature type="region of interest" description="Disordered" evidence="1">
    <location>
        <begin position="115"/>
        <end position="246"/>
    </location>
</feature>
<dbReference type="GO" id="GO:0008140">
    <property type="term" value="F:cAMP response element binding protein binding"/>
    <property type="evidence" value="ECO:0007669"/>
    <property type="project" value="TreeGrafter"/>
</dbReference>
<feature type="compositionally biased region" description="Basic and acidic residues" evidence="1">
    <location>
        <begin position="205"/>
        <end position="215"/>
    </location>
</feature>
<feature type="compositionally biased region" description="Polar residues" evidence="1">
    <location>
        <begin position="16"/>
        <end position="40"/>
    </location>
</feature>
<dbReference type="GO" id="GO:0005737">
    <property type="term" value="C:cytoplasm"/>
    <property type="evidence" value="ECO:0007669"/>
    <property type="project" value="InterPro"/>
</dbReference>
<organism evidence="3 4">
    <name type="scientific">Conger conger</name>
    <name type="common">Conger eel</name>
    <name type="synonym">Muraena conger</name>
    <dbReference type="NCBI Taxonomy" id="82655"/>
    <lineage>
        <taxon>Eukaryota</taxon>
        <taxon>Metazoa</taxon>
        <taxon>Chordata</taxon>
        <taxon>Craniata</taxon>
        <taxon>Vertebrata</taxon>
        <taxon>Euteleostomi</taxon>
        <taxon>Actinopterygii</taxon>
        <taxon>Neopterygii</taxon>
        <taxon>Teleostei</taxon>
        <taxon>Anguilliformes</taxon>
        <taxon>Congridae</taxon>
        <taxon>Conger</taxon>
    </lineage>
</organism>
<dbReference type="GO" id="GO:0045944">
    <property type="term" value="P:positive regulation of transcription by RNA polymerase II"/>
    <property type="evidence" value="ECO:0007669"/>
    <property type="project" value="TreeGrafter"/>
</dbReference>
<accession>A0A9Q1DK82</accession>
<dbReference type="OrthoDB" id="8947034at2759"/>
<evidence type="ECO:0000313" key="3">
    <source>
        <dbReference type="EMBL" id="KAJ8274029.1"/>
    </source>
</evidence>
<dbReference type="PANTHER" id="PTHR13589:SF14">
    <property type="entry name" value="CREB-REGULATED TRANSCRIPTION COACTIVATOR 1"/>
    <property type="match status" value="1"/>
</dbReference>